<gene>
    <name evidence="4" type="ORF">FA13DRAFT_1766259</name>
</gene>
<accession>A0A4Y7SN47</accession>
<feature type="transmembrane region" description="Helical" evidence="3">
    <location>
        <begin position="95"/>
        <end position="118"/>
    </location>
</feature>
<dbReference type="Gene3D" id="1.20.1250.20">
    <property type="entry name" value="MFS general substrate transporter like domains"/>
    <property type="match status" value="2"/>
</dbReference>
<comment type="subcellular location">
    <subcellularLocation>
        <location evidence="1">Membrane</location>
        <topology evidence="1">Multi-pass membrane protein</topology>
    </subcellularLocation>
</comment>
<dbReference type="SUPFAM" id="SSF103473">
    <property type="entry name" value="MFS general substrate transporter"/>
    <property type="match status" value="1"/>
</dbReference>
<evidence type="ECO:0000256" key="2">
    <source>
        <dbReference type="ARBA" id="ARBA00006727"/>
    </source>
</evidence>
<keyword evidence="3" id="KW-0472">Membrane</keyword>
<evidence type="ECO:0000313" key="4">
    <source>
        <dbReference type="EMBL" id="TEB23276.1"/>
    </source>
</evidence>
<feature type="transmembrane region" description="Helical" evidence="3">
    <location>
        <begin position="149"/>
        <end position="171"/>
    </location>
</feature>
<keyword evidence="3" id="KW-1133">Transmembrane helix</keyword>
<evidence type="ECO:0000313" key="5">
    <source>
        <dbReference type="Proteomes" id="UP000298030"/>
    </source>
</evidence>
<feature type="transmembrane region" description="Helical" evidence="3">
    <location>
        <begin position="210"/>
        <end position="230"/>
    </location>
</feature>
<dbReference type="InterPro" id="IPR050327">
    <property type="entry name" value="Proton-linked_MCT"/>
</dbReference>
<dbReference type="GO" id="GO:0022857">
    <property type="term" value="F:transmembrane transporter activity"/>
    <property type="evidence" value="ECO:0007669"/>
    <property type="project" value="InterPro"/>
</dbReference>
<feature type="transmembrane region" description="Helical" evidence="3">
    <location>
        <begin position="318"/>
        <end position="337"/>
    </location>
</feature>
<feature type="transmembrane region" description="Helical" evidence="3">
    <location>
        <begin position="343"/>
        <end position="367"/>
    </location>
</feature>
<evidence type="ECO:0000256" key="1">
    <source>
        <dbReference type="ARBA" id="ARBA00004141"/>
    </source>
</evidence>
<dbReference type="InterPro" id="IPR011701">
    <property type="entry name" value="MFS"/>
</dbReference>
<dbReference type="OrthoDB" id="6499973at2759"/>
<reference evidence="4 5" key="1">
    <citation type="journal article" date="2019" name="Nat. Ecol. Evol.">
        <title>Megaphylogeny resolves global patterns of mushroom evolution.</title>
        <authorList>
            <person name="Varga T."/>
            <person name="Krizsan K."/>
            <person name="Foldi C."/>
            <person name="Dima B."/>
            <person name="Sanchez-Garcia M."/>
            <person name="Sanchez-Ramirez S."/>
            <person name="Szollosi G.J."/>
            <person name="Szarkandi J.G."/>
            <person name="Papp V."/>
            <person name="Albert L."/>
            <person name="Andreopoulos W."/>
            <person name="Angelini C."/>
            <person name="Antonin V."/>
            <person name="Barry K.W."/>
            <person name="Bougher N.L."/>
            <person name="Buchanan P."/>
            <person name="Buyck B."/>
            <person name="Bense V."/>
            <person name="Catcheside P."/>
            <person name="Chovatia M."/>
            <person name="Cooper J."/>
            <person name="Damon W."/>
            <person name="Desjardin D."/>
            <person name="Finy P."/>
            <person name="Geml J."/>
            <person name="Haridas S."/>
            <person name="Hughes K."/>
            <person name="Justo A."/>
            <person name="Karasinski D."/>
            <person name="Kautmanova I."/>
            <person name="Kiss B."/>
            <person name="Kocsube S."/>
            <person name="Kotiranta H."/>
            <person name="LaButti K.M."/>
            <person name="Lechner B.E."/>
            <person name="Liimatainen K."/>
            <person name="Lipzen A."/>
            <person name="Lukacs Z."/>
            <person name="Mihaltcheva S."/>
            <person name="Morgado L.N."/>
            <person name="Niskanen T."/>
            <person name="Noordeloos M.E."/>
            <person name="Ohm R.A."/>
            <person name="Ortiz-Santana B."/>
            <person name="Ovrebo C."/>
            <person name="Racz N."/>
            <person name="Riley R."/>
            <person name="Savchenko A."/>
            <person name="Shiryaev A."/>
            <person name="Soop K."/>
            <person name="Spirin V."/>
            <person name="Szebenyi C."/>
            <person name="Tomsovsky M."/>
            <person name="Tulloss R.E."/>
            <person name="Uehling J."/>
            <person name="Grigoriev I.V."/>
            <person name="Vagvolgyi C."/>
            <person name="Papp T."/>
            <person name="Martin F.M."/>
            <person name="Miettinen O."/>
            <person name="Hibbett D.S."/>
            <person name="Nagy L.G."/>
        </authorList>
    </citation>
    <scope>NUCLEOTIDE SEQUENCE [LARGE SCALE GENOMIC DNA]</scope>
    <source>
        <strain evidence="4 5">FP101781</strain>
    </source>
</reference>
<feature type="transmembrane region" description="Helical" evidence="3">
    <location>
        <begin position="287"/>
        <end position="306"/>
    </location>
</feature>
<dbReference type="InterPro" id="IPR036259">
    <property type="entry name" value="MFS_trans_sf"/>
</dbReference>
<sequence length="440" mass="47840">MDFPEDAIAATQVHLSSRTWSPTPKIASKEEVEINISSVEDDVPPPSFPEGGFWAWSTVVGAFIVQYCSFGYINAFGVYQDHYVRVYLTNSSPSAIGWIGGIQVFFNFGLGVIAGRLFDRGYFRYLMISSIFLHALALFMLSLSRENHYYQIFLTNGGLTYVPSLGIVSHYFRRRRPLALGIVSSGSALGAILHPIMLNHLFASRIGFHNGVRISASLNVALLLLAFAMMRPRLPPRPTQDFPIGQWFIEPAYGFSLLACVCTFLGLFFPVFYLQLAAVSHGVDKHIAFYALSILNAASVVGRMVPNALSHKIGLANLLTFFTFTTGVVTLCMAAVHDLAGTIVFAICWGFSSGAVISLVPATIGLLSKDASEVGARLGIFFGVGSILGLFATPIAGALLTKEYKWLNASLFAGLSMIVSAAFYAVTRNILAKRKGSQLI</sequence>
<keyword evidence="3" id="KW-0812">Transmembrane</keyword>
<proteinExistence type="inferred from homology"/>
<feature type="transmembrane region" description="Helical" evidence="3">
    <location>
        <begin position="406"/>
        <end position="426"/>
    </location>
</feature>
<dbReference type="STRING" id="71717.A0A4Y7SN47"/>
<feature type="transmembrane region" description="Helical" evidence="3">
    <location>
        <begin position="178"/>
        <end position="198"/>
    </location>
</feature>
<dbReference type="AlphaFoldDB" id="A0A4Y7SN47"/>
<organism evidence="4 5">
    <name type="scientific">Coprinellus micaceus</name>
    <name type="common">Glistening ink-cap mushroom</name>
    <name type="synonym">Coprinus micaceus</name>
    <dbReference type="NCBI Taxonomy" id="71717"/>
    <lineage>
        <taxon>Eukaryota</taxon>
        <taxon>Fungi</taxon>
        <taxon>Dikarya</taxon>
        <taxon>Basidiomycota</taxon>
        <taxon>Agaricomycotina</taxon>
        <taxon>Agaricomycetes</taxon>
        <taxon>Agaricomycetidae</taxon>
        <taxon>Agaricales</taxon>
        <taxon>Agaricineae</taxon>
        <taxon>Psathyrellaceae</taxon>
        <taxon>Coprinellus</taxon>
    </lineage>
</organism>
<feature type="transmembrane region" description="Helical" evidence="3">
    <location>
        <begin position="125"/>
        <end position="143"/>
    </location>
</feature>
<protein>
    <submittedName>
        <fullName evidence="4">Monocarboxylate permease</fullName>
    </submittedName>
</protein>
<name>A0A4Y7SN47_COPMI</name>
<feature type="transmembrane region" description="Helical" evidence="3">
    <location>
        <begin position="53"/>
        <end position="75"/>
    </location>
</feature>
<dbReference type="Pfam" id="PF07690">
    <property type="entry name" value="MFS_1"/>
    <property type="match status" value="1"/>
</dbReference>
<comment type="caution">
    <text evidence="4">The sequence shown here is derived from an EMBL/GenBank/DDBJ whole genome shotgun (WGS) entry which is preliminary data.</text>
</comment>
<dbReference type="PANTHER" id="PTHR11360">
    <property type="entry name" value="MONOCARBOXYLATE TRANSPORTER"/>
    <property type="match status" value="1"/>
</dbReference>
<feature type="transmembrane region" description="Helical" evidence="3">
    <location>
        <begin position="251"/>
        <end position="275"/>
    </location>
</feature>
<comment type="similarity">
    <text evidence="2">Belongs to the major facilitator superfamily. Monocarboxylate porter (TC 2.A.1.13) family.</text>
</comment>
<evidence type="ECO:0000256" key="3">
    <source>
        <dbReference type="SAM" id="Phobius"/>
    </source>
</evidence>
<feature type="transmembrane region" description="Helical" evidence="3">
    <location>
        <begin position="379"/>
        <end position="400"/>
    </location>
</feature>
<keyword evidence="5" id="KW-1185">Reference proteome</keyword>
<dbReference type="GO" id="GO:0016020">
    <property type="term" value="C:membrane"/>
    <property type="evidence" value="ECO:0007669"/>
    <property type="project" value="UniProtKB-SubCell"/>
</dbReference>
<dbReference type="PANTHER" id="PTHR11360:SF319">
    <property type="entry name" value="MAJOR FACILITATOR SUPERFAMILY (MFS) PROFILE DOMAIN-CONTAINING PROTEIN"/>
    <property type="match status" value="1"/>
</dbReference>
<dbReference type="EMBL" id="QPFP01000080">
    <property type="protein sequence ID" value="TEB23276.1"/>
    <property type="molecule type" value="Genomic_DNA"/>
</dbReference>
<dbReference type="Proteomes" id="UP000298030">
    <property type="component" value="Unassembled WGS sequence"/>
</dbReference>